<evidence type="ECO:0000256" key="1">
    <source>
        <dbReference type="ARBA" id="ARBA00004141"/>
    </source>
</evidence>
<feature type="transmembrane region" description="Helical" evidence="6">
    <location>
        <begin position="240"/>
        <end position="260"/>
    </location>
</feature>
<evidence type="ECO:0000256" key="3">
    <source>
        <dbReference type="ARBA" id="ARBA00022692"/>
    </source>
</evidence>
<dbReference type="AlphaFoldDB" id="A0A8S1NWB9"/>
<sequence length="440" mass="49058">MKLLSEFYLLNIGNLICCLGLSVIAPFYPTYAEKFDVQGFLLGLIFAINPIGGILSSLIVGKILNRNNQTNLLSLGMLIQSIGMFCYPFLTFTTNRTLFIIISLLGRFISGFGAQTFVTPLYAIITQKYADSINQKMAITEFFSSFGYLCGPVIGSTLYSLGGFSFPFIIFGCLSVIIAIILKLNFEKQEKRAINKVNESVISDIYDIDCSSKSLFNDEENNVSIGYFDLIKYFPVSSSLFVILALCITFTFYYPTYAIYFEENFNIPPQHVGFYMSAVSLAYSIGALTISRISVNKSIAIFTGMVFVSISQFFMGPDPIMNISPRILITVSAQSIFGFFSAPPYIMALPKITEELQDRFKKSDHDKCNSLASGLFNAVISTGDFLGPVFSGVMAEFFSFQRSCSFLGLYLVATTLLFLPNLFISKKIKKIQIKSYKEQL</sequence>
<gene>
    <name evidence="8" type="ORF">PPRIM_AZ9-3.1.T0940080</name>
</gene>
<feature type="transmembrane region" description="Helical" evidence="6">
    <location>
        <begin position="165"/>
        <end position="186"/>
    </location>
</feature>
<dbReference type="OMA" id="NYACYSI"/>
<evidence type="ECO:0000256" key="4">
    <source>
        <dbReference type="ARBA" id="ARBA00022989"/>
    </source>
</evidence>
<keyword evidence="4 6" id="KW-1133">Transmembrane helix</keyword>
<dbReference type="EMBL" id="CAJJDM010000097">
    <property type="protein sequence ID" value="CAD8093833.1"/>
    <property type="molecule type" value="Genomic_DNA"/>
</dbReference>
<feature type="transmembrane region" description="Helical" evidence="6">
    <location>
        <begin position="98"/>
        <end position="125"/>
    </location>
</feature>
<evidence type="ECO:0000256" key="2">
    <source>
        <dbReference type="ARBA" id="ARBA00022448"/>
    </source>
</evidence>
<feature type="transmembrane region" description="Helical" evidence="6">
    <location>
        <begin position="137"/>
        <end position="159"/>
    </location>
</feature>
<dbReference type="Pfam" id="PF07690">
    <property type="entry name" value="MFS_1"/>
    <property type="match status" value="1"/>
</dbReference>
<dbReference type="InterPro" id="IPR050930">
    <property type="entry name" value="MFS_Vesicular_Transporter"/>
</dbReference>
<evidence type="ECO:0000256" key="5">
    <source>
        <dbReference type="ARBA" id="ARBA00023136"/>
    </source>
</evidence>
<reference evidence="8" key="1">
    <citation type="submission" date="2021-01" db="EMBL/GenBank/DDBJ databases">
        <authorList>
            <consortium name="Genoscope - CEA"/>
            <person name="William W."/>
        </authorList>
    </citation>
    <scope>NUCLEOTIDE SEQUENCE</scope>
</reference>
<keyword evidence="5 6" id="KW-0472">Membrane</keyword>
<name>A0A8S1NWB9_PARPR</name>
<proteinExistence type="predicted"/>
<dbReference type="PANTHER" id="PTHR23506">
    <property type="entry name" value="GH10249P"/>
    <property type="match status" value="1"/>
</dbReference>
<dbReference type="PANTHER" id="PTHR23506:SF26">
    <property type="entry name" value="MFS-TYPE TRANSPORTER SLC18B1"/>
    <property type="match status" value="1"/>
</dbReference>
<keyword evidence="9" id="KW-1185">Reference proteome</keyword>
<dbReference type="GO" id="GO:0022857">
    <property type="term" value="F:transmembrane transporter activity"/>
    <property type="evidence" value="ECO:0007669"/>
    <property type="project" value="InterPro"/>
</dbReference>
<feature type="transmembrane region" description="Helical" evidence="6">
    <location>
        <begin position="406"/>
        <end position="424"/>
    </location>
</feature>
<feature type="transmembrane region" description="Helical" evidence="6">
    <location>
        <begin position="7"/>
        <end position="28"/>
    </location>
</feature>
<evidence type="ECO:0000256" key="6">
    <source>
        <dbReference type="SAM" id="Phobius"/>
    </source>
</evidence>
<dbReference type="GO" id="GO:0016020">
    <property type="term" value="C:membrane"/>
    <property type="evidence" value="ECO:0007669"/>
    <property type="project" value="UniProtKB-SubCell"/>
</dbReference>
<feature type="domain" description="Major facilitator superfamily (MFS) profile" evidence="7">
    <location>
        <begin position="6"/>
        <end position="429"/>
    </location>
</feature>
<feature type="transmembrane region" description="Helical" evidence="6">
    <location>
        <begin position="298"/>
        <end position="315"/>
    </location>
</feature>
<dbReference type="PROSITE" id="PS50850">
    <property type="entry name" value="MFS"/>
    <property type="match status" value="1"/>
</dbReference>
<comment type="subcellular location">
    <subcellularLocation>
        <location evidence="1">Membrane</location>
        <topology evidence="1">Multi-pass membrane protein</topology>
    </subcellularLocation>
</comment>
<feature type="transmembrane region" description="Helical" evidence="6">
    <location>
        <begin position="40"/>
        <end position="60"/>
    </location>
</feature>
<comment type="caution">
    <text evidence="8">The sequence shown here is derived from an EMBL/GenBank/DDBJ whole genome shotgun (WGS) entry which is preliminary data.</text>
</comment>
<dbReference type="InterPro" id="IPR020846">
    <property type="entry name" value="MFS_dom"/>
</dbReference>
<feature type="transmembrane region" description="Helical" evidence="6">
    <location>
        <begin position="72"/>
        <end position="92"/>
    </location>
</feature>
<feature type="transmembrane region" description="Helical" evidence="6">
    <location>
        <begin position="272"/>
        <end position="291"/>
    </location>
</feature>
<evidence type="ECO:0000313" key="9">
    <source>
        <dbReference type="Proteomes" id="UP000688137"/>
    </source>
</evidence>
<protein>
    <recommendedName>
        <fullName evidence="7">Major facilitator superfamily (MFS) profile domain-containing protein</fullName>
    </recommendedName>
</protein>
<dbReference type="Proteomes" id="UP000688137">
    <property type="component" value="Unassembled WGS sequence"/>
</dbReference>
<feature type="transmembrane region" description="Helical" evidence="6">
    <location>
        <begin position="327"/>
        <end position="349"/>
    </location>
</feature>
<organism evidence="8 9">
    <name type="scientific">Paramecium primaurelia</name>
    <dbReference type="NCBI Taxonomy" id="5886"/>
    <lineage>
        <taxon>Eukaryota</taxon>
        <taxon>Sar</taxon>
        <taxon>Alveolata</taxon>
        <taxon>Ciliophora</taxon>
        <taxon>Intramacronucleata</taxon>
        <taxon>Oligohymenophorea</taxon>
        <taxon>Peniculida</taxon>
        <taxon>Parameciidae</taxon>
        <taxon>Paramecium</taxon>
    </lineage>
</organism>
<dbReference type="InterPro" id="IPR011701">
    <property type="entry name" value="MFS"/>
</dbReference>
<accession>A0A8S1NWB9</accession>
<keyword evidence="2" id="KW-0813">Transport</keyword>
<evidence type="ECO:0000313" key="8">
    <source>
        <dbReference type="EMBL" id="CAD8093833.1"/>
    </source>
</evidence>
<keyword evidence="3 6" id="KW-0812">Transmembrane</keyword>
<feature type="transmembrane region" description="Helical" evidence="6">
    <location>
        <begin position="370"/>
        <end position="394"/>
    </location>
</feature>
<evidence type="ECO:0000259" key="7">
    <source>
        <dbReference type="PROSITE" id="PS50850"/>
    </source>
</evidence>